<reference evidence="8 9" key="2">
    <citation type="submission" date="2016-08" db="EMBL/GenBank/DDBJ databases">
        <title>Pervasive Adenine N6-methylation of Active Genes in Fungi.</title>
        <authorList>
            <consortium name="DOE Joint Genome Institute"/>
            <person name="Mondo S.J."/>
            <person name="Dannebaum R.O."/>
            <person name="Kuo R.C."/>
            <person name="Labutti K."/>
            <person name="Haridas S."/>
            <person name="Kuo A."/>
            <person name="Salamov A."/>
            <person name="Ahrendt S.R."/>
            <person name="Lipzen A."/>
            <person name="Sullivan W."/>
            <person name="Andreopoulos W.B."/>
            <person name="Clum A."/>
            <person name="Lindquist E."/>
            <person name="Daum C."/>
            <person name="Ramamoorthy G.K."/>
            <person name="Gryganskyi A."/>
            <person name="Culley D."/>
            <person name="Magnuson J.K."/>
            <person name="James T.Y."/>
            <person name="O'Malley M.A."/>
            <person name="Stajich J.E."/>
            <person name="Spatafora J.W."/>
            <person name="Visel A."/>
            <person name="Grigoriev I.V."/>
        </authorList>
    </citation>
    <scope>NUCLEOTIDE SEQUENCE [LARGE SCALE GENOMIC DNA]</scope>
    <source>
        <strain evidence="8 9">S4</strain>
    </source>
</reference>
<keyword evidence="2" id="KW-0789">Thiol protease inhibitor</keyword>
<comment type="caution">
    <text evidence="8">The sequence shown here is derived from an EMBL/GenBank/DDBJ whole genome shotgun (WGS) entry which is preliminary data.</text>
</comment>
<keyword evidence="5" id="KW-0378">Hydrolase</keyword>
<name>A0A1Y1X6Y3_9FUNG</name>
<dbReference type="PANTHER" id="PTHR36530:SF1">
    <property type="entry name" value="AMOEBIASIN-1"/>
    <property type="match status" value="1"/>
</dbReference>
<evidence type="ECO:0000259" key="7">
    <source>
        <dbReference type="PROSITE" id="PS51763"/>
    </source>
</evidence>
<proteinExistence type="predicted"/>
<evidence type="ECO:0000256" key="1">
    <source>
        <dbReference type="ARBA" id="ARBA00022690"/>
    </source>
</evidence>
<feature type="domain" description="CBM10" evidence="7">
    <location>
        <begin position="538"/>
        <end position="581"/>
    </location>
</feature>
<evidence type="ECO:0000256" key="4">
    <source>
        <dbReference type="ARBA" id="ARBA00022737"/>
    </source>
</evidence>
<accession>A0A1Y1X6Y3</accession>
<dbReference type="SUPFAM" id="SSF141066">
    <property type="entry name" value="ICP-like"/>
    <property type="match status" value="1"/>
</dbReference>
<dbReference type="EMBL" id="MCFG01000127">
    <property type="protein sequence ID" value="ORX81084.1"/>
    <property type="molecule type" value="Genomic_DNA"/>
</dbReference>
<keyword evidence="1" id="KW-0646">Protease inhibitor</keyword>
<sequence length="677" mass="79117">MFKYLILFCFIVIASAEFINKNSIIINENEQIKDLYVKSNSKFTIYLKLIEDSSYYWALDNFEEIIKNSDIEPLNLVSTYDDNKDWSYDDEANKGEPILLPDINLGFYKFEFKINKNSTLENLPQLNFVRKFKLKDSKRDEFHTLVNLLADHDTFNANKDIKLYPKKEDNKNIKHILEIDDNKAYCIVLTYEVTSDYNNLYYSWYLDNIEQINENNLLDIYSNSQIELSNDNKIKITDRYTFKINKDKFSEKDLLPVLSFTLKESPDQYFDYFEKSITFKLRRKSEGYVSFKYEDEKKIFFTEKNEVIAVEFSGNPGAGYGWYLKNLDEVKASNVIEPLNIDDEYNSVPFIPEYSIPSSSGSYIFKFRIKDTVEPGCKLQPPLRFIEARSNKNGNLLSDVELSLIVKKERKEEDLNNLSLPVINIEDQYDNTIYVESNHILKITVGDNSSTGYQWIILNEDDIRRSDYIDFIGSNYESHCQPNKYGEFPTGCGGSLTFHYRIWEVTEEDVLPNIKMAYVRPWEVINPLPSLDFQLIAKSSSNSTECSFNGYKCCSNINAEVQYHDKDGDWSIENNEWCIIKKDEKNEKEKEEEEENTPKLIRTCKAEEIGYSCCKKQKEVIYTDDLGEWGIENGDWCGISTCVYTGDYPVCKTTSEIVFTDTEKWGIENNEWCILCL</sequence>
<evidence type="ECO:0000256" key="3">
    <source>
        <dbReference type="ARBA" id="ARBA00022729"/>
    </source>
</evidence>
<feature type="signal peptide" evidence="6">
    <location>
        <begin position="1"/>
        <end position="16"/>
    </location>
</feature>
<dbReference type="GO" id="GO:0004869">
    <property type="term" value="F:cysteine-type endopeptidase inhibitor activity"/>
    <property type="evidence" value="ECO:0007669"/>
    <property type="project" value="UniProtKB-KW"/>
</dbReference>
<evidence type="ECO:0000256" key="2">
    <source>
        <dbReference type="ARBA" id="ARBA00022704"/>
    </source>
</evidence>
<evidence type="ECO:0000256" key="5">
    <source>
        <dbReference type="ARBA" id="ARBA00022801"/>
    </source>
</evidence>
<dbReference type="GO" id="GO:0016787">
    <property type="term" value="F:hydrolase activity"/>
    <property type="evidence" value="ECO:0007669"/>
    <property type="project" value="UniProtKB-KW"/>
</dbReference>
<dbReference type="InterPro" id="IPR009034">
    <property type="entry name" value="Dockerin_dom_fun_sf"/>
</dbReference>
<feature type="chain" id="PRO_5012372605" description="CBM10 domain-containing protein" evidence="6">
    <location>
        <begin position="17"/>
        <end position="677"/>
    </location>
</feature>
<dbReference type="InterPro" id="IPR036331">
    <property type="entry name" value="Chagasin-like_sf"/>
</dbReference>
<evidence type="ECO:0000256" key="6">
    <source>
        <dbReference type="SAM" id="SignalP"/>
    </source>
</evidence>
<dbReference type="InterPro" id="IPR002883">
    <property type="entry name" value="CBM10/Dockerin_dom"/>
</dbReference>
<dbReference type="AlphaFoldDB" id="A0A1Y1X6Y3"/>
<gene>
    <name evidence="8" type="ORF">BCR32DRAFT_220480</name>
</gene>
<dbReference type="SUPFAM" id="SSF64571">
    <property type="entry name" value="Cellulose docking domain, dockering"/>
    <property type="match status" value="3"/>
</dbReference>
<dbReference type="Proteomes" id="UP000193944">
    <property type="component" value="Unassembled WGS sequence"/>
</dbReference>
<dbReference type="PANTHER" id="PTHR36530">
    <property type="entry name" value="INHIBITOR OF CYSTEINE PEPTIDASE"/>
    <property type="match status" value="1"/>
</dbReference>
<organism evidence="8 9">
    <name type="scientific">Anaeromyces robustus</name>
    <dbReference type="NCBI Taxonomy" id="1754192"/>
    <lineage>
        <taxon>Eukaryota</taxon>
        <taxon>Fungi</taxon>
        <taxon>Fungi incertae sedis</taxon>
        <taxon>Chytridiomycota</taxon>
        <taxon>Chytridiomycota incertae sedis</taxon>
        <taxon>Neocallimastigomycetes</taxon>
        <taxon>Neocallimastigales</taxon>
        <taxon>Neocallimastigaceae</taxon>
        <taxon>Anaeromyces</taxon>
    </lineage>
</organism>
<evidence type="ECO:0000313" key="9">
    <source>
        <dbReference type="Proteomes" id="UP000193944"/>
    </source>
</evidence>
<protein>
    <recommendedName>
        <fullName evidence="7">CBM10 domain-containing protein</fullName>
    </recommendedName>
</protein>
<reference evidence="8 9" key="1">
    <citation type="submission" date="2016-08" db="EMBL/GenBank/DDBJ databases">
        <title>A Parts List for Fungal Cellulosomes Revealed by Comparative Genomics.</title>
        <authorList>
            <consortium name="DOE Joint Genome Institute"/>
            <person name="Haitjema C.H."/>
            <person name="Gilmore S.P."/>
            <person name="Henske J.K."/>
            <person name="Solomon K.V."/>
            <person name="De Groot R."/>
            <person name="Kuo A."/>
            <person name="Mondo S.J."/>
            <person name="Salamov A.A."/>
            <person name="Labutti K."/>
            <person name="Zhao Z."/>
            <person name="Chiniquy J."/>
            <person name="Barry K."/>
            <person name="Brewer H.M."/>
            <person name="Purvine S.O."/>
            <person name="Wright A.T."/>
            <person name="Boxma B."/>
            <person name="Van Alen T."/>
            <person name="Hackstein J.H."/>
            <person name="Baker S.E."/>
            <person name="Grigoriev I.V."/>
            <person name="O'Malley M.A."/>
        </authorList>
    </citation>
    <scope>NUCLEOTIDE SEQUENCE [LARGE SCALE GENOMIC DNA]</scope>
    <source>
        <strain evidence="8 9">S4</strain>
    </source>
</reference>
<dbReference type="PROSITE" id="PS51763">
    <property type="entry name" value="CBM10"/>
    <property type="match status" value="3"/>
</dbReference>
<dbReference type="Pfam" id="PF02013">
    <property type="entry name" value="CBM_10"/>
    <property type="match status" value="3"/>
</dbReference>
<keyword evidence="9" id="KW-1185">Reference proteome</keyword>
<keyword evidence="4" id="KW-0677">Repeat</keyword>
<evidence type="ECO:0000313" key="8">
    <source>
        <dbReference type="EMBL" id="ORX81084.1"/>
    </source>
</evidence>
<dbReference type="Gene3D" id="2.60.40.2020">
    <property type="match status" value="2"/>
</dbReference>
<feature type="domain" description="CBM10" evidence="7">
    <location>
        <begin position="641"/>
        <end position="676"/>
    </location>
</feature>
<keyword evidence="3 6" id="KW-0732">Signal</keyword>
<dbReference type="Gene3D" id="3.90.1220.10">
    <property type="entry name" value="Cellulose docking domain, dockering"/>
    <property type="match status" value="3"/>
</dbReference>
<dbReference type="InterPro" id="IPR052781">
    <property type="entry name" value="Cys_protease_inhibitor_I42"/>
</dbReference>
<feature type="domain" description="CBM10" evidence="7">
    <location>
        <begin position="603"/>
        <end position="640"/>
    </location>
</feature>